<keyword evidence="2" id="KW-0813">Transport</keyword>
<dbReference type="PANTHER" id="PTHR37324:SF2">
    <property type="entry name" value="PTS SYSTEM GALACTITOL-SPECIFIC EIIC COMPONENT"/>
    <property type="match status" value="1"/>
</dbReference>
<evidence type="ECO:0000256" key="2">
    <source>
        <dbReference type="ARBA" id="ARBA00022448"/>
    </source>
</evidence>
<feature type="transmembrane region" description="Helical" evidence="9">
    <location>
        <begin position="67"/>
        <end position="85"/>
    </location>
</feature>
<keyword evidence="5" id="KW-0598">Phosphotransferase system</keyword>
<keyword evidence="8 9" id="KW-0472">Membrane</keyword>
<evidence type="ECO:0000256" key="3">
    <source>
        <dbReference type="ARBA" id="ARBA00022475"/>
    </source>
</evidence>
<gene>
    <name evidence="10" type="ORF">JCM19239_5493</name>
</gene>
<dbReference type="InterPro" id="IPR004703">
    <property type="entry name" value="PTS_sugar-sp_permease"/>
</dbReference>
<dbReference type="PANTHER" id="PTHR37324">
    <property type="entry name" value="PTS SYSTEM GALACTITOL-SPECIFIC EIIC COMPONENT"/>
    <property type="match status" value="1"/>
</dbReference>
<dbReference type="InterPro" id="IPR013853">
    <property type="entry name" value="EIIC-GAT"/>
</dbReference>
<accession>A0ABQ0JHJ2</accession>
<dbReference type="Proteomes" id="UP000029223">
    <property type="component" value="Unassembled WGS sequence"/>
</dbReference>
<keyword evidence="6 9" id="KW-0812">Transmembrane</keyword>
<evidence type="ECO:0000256" key="7">
    <source>
        <dbReference type="ARBA" id="ARBA00022989"/>
    </source>
</evidence>
<comment type="caution">
    <text evidence="10">The sequence shown here is derived from an EMBL/GenBank/DDBJ whole genome shotgun (WGS) entry which is preliminary data.</text>
</comment>
<feature type="transmembrane region" description="Helical" evidence="9">
    <location>
        <begin position="40"/>
        <end position="61"/>
    </location>
</feature>
<dbReference type="EMBL" id="BBMS01000039">
    <property type="protein sequence ID" value="GAL28233.1"/>
    <property type="molecule type" value="Genomic_DNA"/>
</dbReference>
<dbReference type="GO" id="GO:0016740">
    <property type="term" value="F:transferase activity"/>
    <property type="evidence" value="ECO:0007669"/>
    <property type="project" value="UniProtKB-KW"/>
</dbReference>
<name>A0ABQ0JHJ2_9VIBR</name>
<evidence type="ECO:0000256" key="8">
    <source>
        <dbReference type="ARBA" id="ARBA00023136"/>
    </source>
</evidence>
<keyword evidence="4" id="KW-0762">Sugar transport</keyword>
<reference evidence="11" key="1">
    <citation type="submission" date="2014-09" db="EMBL/GenBank/DDBJ databases">
        <title>Vibrio variabilis JCM 19239. (C206) whole genome shotgun sequence.</title>
        <authorList>
            <person name="Sawabe T."/>
            <person name="Meirelles P."/>
            <person name="Nakanishi M."/>
            <person name="Sayaka M."/>
            <person name="Hattori M."/>
            <person name="Ohkuma M."/>
        </authorList>
    </citation>
    <scope>NUCLEOTIDE SEQUENCE [LARGE SCALE GENOMIC DNA]</scope>
    <source>
        <strain evidence="11">JCM 19239</strain>
    </source>
</reference>
<dbReference type="EC" id="2.7.1.-" evidence="10"/>
<organism evidence="10 11">
    <name type="scientific">Vibrio variabilis</name>
    <dbReference type="NCBI Taxonomy" id="990271"/>
    <lineage>
        <taxon>Bacteria</taxon>
        <taxon>Pseudomonadati</taxon>
        <taxon>Pseudomonadota</taxon>
        <taxon>Gammaproteobacteria</taxon>
        <taxon>Vibrionales</taxon>
        <taxon>Vibrionaceae</taxon>
        <taxon>Vibrio</taxon>
    </lineage>
</organism>
<evidence type="ECO:0000313" key="10">
    <source>
        <dbReference type="EMBL" id="GAL28233.1"/>
    </source>
</evidence>
<keyword evidence="11" id="KW-1185">Reference proteome</keyword>
<evidence type="ECO:0000256" key="5">
    <source>
        <dbReference type="ARBA" id="ARBA00022683"/>
    </source>
</evidence>
<evidence type="ECO:0000256" key="9">
    <source>
        <dbReference type="SAM" id="Phobius"/>
    </source>
</evidence>
<keyword evidence="7 9" id="KW-1133">Transmembrane helix</keyword>
<keyword evidence="3" id="KW-1003">Cell membrane</keyword>
<sequence length="104" mass="10990">MLDMIQSFLDLGSIVVLPILIFVFAIALGTPVSKAIKSGLTVGIGFIGLNLVIGLLGGSLGPAAQQMVEHLASIFTSLMLVGLLLRQSVMVLRLEVFLSQLRLA</sequence>
<dbReference type="Pfam" id="PF03611">
    <property type="entry name" value="EIIC-GAT"/>
    <property type="match status" value="1"/>
</dbReference>
<evidence type="ECO:0000256" key="4">
    <source>
        <dbReference type="ARBA" id="ARBA00022597"/>
    </source>
</evidence>
<evidence type="ECO:0000256" key="6">
    <source>
        <dbReference type="ARBA" id="ARBA00022692"/>
    </source>
</evidence>
<evidence type="ECO:0000313" key="11">
    <source>
        <dbReference type="Proteomes" id="UP000029223"/>
    </source>
</evidence>
<proteinExistence type="predicted"/>
<keyword evidence="10" id="KW-0808">Transferase</keyword>
<comment type="subcellular location">
    <subcellularLocation>
        <location evidence="1">Cell membrane</location>
        <topology evidence="1">Multi-pass membrane protein</topology>
    </subcellularLocation>
</comment>
<feature type="transmembrane region" description="Helical" evidence="9">
    <location>
        <begin position="6"/>
        <end position="28"/>
    </location>
</feature>
<evidence type="ECO:0000256" key="1">
    <source>
        <dbReference type="ARBA" id="ARBA00004651"/>
    </source>
</evidence>
<protein>
    <submittedName>
        <fullName evidence="10">PTS system galactitol-specific IIC component</fullName>
        <ecNumber evidence="10">2.7.1.-</ecNumber>
    </submittedName>
</protein>